<gene>
    <name evidence="2" type="ORF">LIER_09325</name>
</gene>
<dbReference type="AlphaFoldDB" id="A0AAV3PFC7"/>
<dbReference type="GO" id="GO:0016071">
    <property type="term" value="P:mRNA metabolic process"/>
    <property type="evidence" value="ECO:0007669"/>
    <property type="project" value="UniProtKB-ARBA"/>
</dbReference>
<evidence type="ECO:0000313" key="3">
    <source>
        <dbReference type="Proteomes" id="UP001454036"/>
    </source>
</evidence>
<comment type="caution">
    <text evidence="2">The sequence shown here is derived from an EMBL/GenBank/DDBJ whole genome shotgun (WGS) entry which is preliminary data.</text>
</comment>
<sequence length="182" mass="20722">MGTQVLRPQDCLVERFPVLHGQRNYSPTKGNGFGYTKTNHIINNNTNYVNKKSTTVQTGHKKRYHNQSQQYQQQNCSTSPKKISSLDESKSVSRHRNTRNDLEMGQVTVVRRGDSLDSLNSRIKKDMTKKSAFDPAEIYAGSAFSVSPSPSSLPLPTFFKKQELKPFDDSATRDLRRLLRLE</sequence>
<dbReference type="PANTHER" id="PTHR33670">
    <property type="entry name" value="SPLICING FACTOR, PROLINE- AND GLUTAMINE-RICH-LIKE"/>
    <property type="match status" value="1"/>
</dbReference>
<accession>A0AAV3PFC7</accession>
<name>A0AAV3PFC7_LITER</name>
<proteinExistence type="predicted"/>
<organism evidence="2 3">
    <name type="scientific">Lithospermum erythrorhizon</name>
    <name type="common">Purple gromwell</name>
    <name type="synonym">Lithospermum officinale var. erythrorhizon</name>
    <dbReference type="NCBI Taxonomy" id="34254"/>
    <lineage>
        <taxon>Eukaryota</taxon>
        <taxon>Viridiplantae</taxon>
        <taxon>Streptophyta</taxon>
        <taxon>Embryophyta</taxon>
        <taxon>Tracheophyta</taxon>
        <taxon>Spermatophyta</taxon>
        <taxon>Magnoliopsida</taxon>
        <taxon>eudicotyledons</taxon>
        <taxon>Gunneridae</taxon>
        <taxon>Pentapetalae</taxon>
        <taxon>asterids</taxon>
        <taxon>lamiids</taxon>
        <taxon>Boraginales</taxon>
        <taxon>Boraginaceae</taxon>
        <taxon>Boraginoideae</taxon>
        <taxon>Lithospermeae</taxon>
        <taxon>Lithospermum</taxon>
    </lineage>
</organism>
<keyword evidence="3" id="KW-1185">Reference proteome</keyword>
<dbReference type="Proteomes" id="UP001454036">
    <property type="component" value="Unassembled WGS sequence"/>
</dbReference>
<dbReference type="Pfam" id="PF15365">
    <property type="entry name" value="PNRC"/>
    <property type="match status" value="1"/>
</dbReference>
<evidence type="ECO:0000256" key="1">
    <source>
        <dbReference type="SAM" id="MobiDB-lite"/>
    </source>
</evidence>
<protein>
    <submittedName>
        <fullName evidence="2">Uncharacterized protein</fullName>
    </submittedName>
</protein>
<dbReference type="InterPro" id="IPR028322">
    <property type="entry name" value="PNRC-like_rgn"/>
</dbReference>
<dbReference type="PANTHER" id="PTHR33670:SF1">
    <property type="entry name" value="OS09G0416300 PROTEIN"/>
    <property type="match status" value="1"/>
</dbReference>
<dbReference type="EMBL" id="BAABME010001578">
    <property type="protein sequence ID" value="GAA0150370.1"/>
    <property type="molecule type" value="Genomic_DNA"/>
</dbReference>
<evidence type="ECO:0000313" key="2">
    <source>
        <dbReference type="EMBL" id="GAA0150370.1"/>
    </source>
</evidence>
<feature type="region of interest" description="Disordered" evidence="1">
    <location>
        <begin position="53"/>
        <end position="99"/>
    </location>
</feature>
<reference evidence="2 3" key="1">
    <citation type="submission" date="2024-01" db="EMBL/GenBank/DDBJ databases">
        <title>The complete chloroplast genome sequence of Lithospermum erythrorhizon: insights into the phylogenetic relationship among Boraginaceae species and the maternal lineages of purple gromwells.</title>
        <authorList>
            <person name="Okada T."/>
            <person name="Watanabe K."/>
        </authorList>
    </citation>
    <scope>NUCLEOTIDE SEQUENCE [LARGE SCALE GENOMIC DNA]</scope>
</reference>